<evidence type="ECO:0000259" key="3">
    <source>
        <dbReference type="Pfam" id="PF00501"/>
    </source>
</evidence>
<name>A0A1D8NI64_YARLL</name>
<dbReference type="Gene3D" id="3.40.50.12780">
    <property type="entry name" value="N-terminal domain of ligase-like"/>
    <property type="match status" value="1"/>
</dbReference>
<dbReference type="GeneID" id="2912831"/>
<feature type="domain" description="AMP-binding enzyme C-terminal" evidence="4">
    <location>
        <begin position="499"/>
        <end position="575"/>
    </location>
</feature>
<evidence type="ECO:0000313" key="6">
    <source>
        <dbReference type="Proteomes" id="UP000182444"/>
    </source>
</evidence>
<reference evidence="5 6" key="1">
    <citation type="journal article" date="2016" name="PLoS ONE">
        <title>Sequence Assembly of Yarrowia lipolytica Strain W29/CLIB89 Shows Transposable Element Diversity.</title>
        <authorList>
            <person name="Magnan C."/>
            <person name="Yu J."/>
            <person name="Chang I."/>
            <person name="Jahn E."/>
            <person name="Kanomata Y."/>
            <person name="Wu J."/>
            <person name="Zeller M."/>
            <person name="Oakes M."/>
            <person name="Baldi P."/>
            <person name="Sandmeyer S."/>
        </authorList>
    </citation>
    <scope>NUCLEOTIDE SEQUENCE [LARGE SCALE GENOMIC DNA]</scope>
    <source>
        <strain evidence="6">CLIB89(W29)</strain>
    </source>
</reference>
<organism evidence="5 6">
    <name type="scientific">Yarrowia lipolytica</name>
    <name type="common">Candida lipolytica</name>
    <dbReference type="NCBI Taxonomy" id="4952"/>
    <lineage>
        <taxon>Eukaryota</taxon>
        <taxon>Fungi</taxon>
        <taxon>Dikarya</taxon>
        <taxon>Ascomycota</taxon>
        <taxon>Saccharomycotina</taxon>
        <taxon>Dipodascomycetes</taxon>
        <taxon>Dipodascales</taxon>
        <taxon>Dipodascales incertae sedis</taxon>
        <taxon>Yarrowia</taxon>
    </lineage>
</organism>
<proteinExistence type="inferred from homology"/>
<dbReference type="Gene3D" id="3.30.300.30">
    <property type="match status" value="1"/>
</dbReference>
<dbReference type="Pfam" id="PF13193">
    <property type="entry name" value="AMP-binding_C"/>
    <property type="match status" value="1"/>
</dbReference>
<dbReference type="Proteomes" id="UP000182444">
    <property type="component" value="Chromosome 1E"/>
</dbReference>
<feature type="domain" description="AMP-dependent synthetase/ligase" evidence="3">
    <location>
        <begin position="35"/>
        <end position="436"/>
    </location>
</feature>
<evidence type="ECO:0000259" key="4">
    <source>
        <dbReference type="Pfam" id="PF13193"/>
    </source>
</evidence>
<protein>
    <submittedName>
        <fullName evidence="5">Uncharacterized protein</fullName>
    </submittedName>
</protein>
<dbReference type="AlphaFoldDB" id="A0A1D8NI64"/>
<dbReference type="VEuPathDB" id="FungiDB:YALI1_E15398g"/>
<gene>
    <name evidence="5" type="ORF">YALI1_E15398g</name>
</gene>
<dbReference type="GO" id="GO:0016405">
    <property type="term" value="F:CoA-ligase activity"/>
    <property type="evidence" value="ECO:0007669"/>
    <property type="project" value="TreeGrafter"/>
</dbReference>
<dbReference type="PANTHER" id="PTHR24096:SF149">
    <property type="entry name" value="AMP-BINDING DOMAIN-CONTAINING PROTEIN-RELATED"/>
    <property type="match status" value="1"/>
</dbReference>
<dbReference type="GO" id="GO:0019748">
    <property type="term" value="P:secondary metabolic process"/>
    <property type="evidence" value="ECO:0007669"/>
    <property type="project" value="TreeGrafter"/>
</dbReference>
<dbReference type="EMBL" id="CP017557">
    <property type="protein sequence ID" value="AOW05324.1"/>
    <property type="molecule type" value="Genomic_DNA"/>
</dbReference>
<dbReference type="InterPro" id="IPR045851">
    <property type="entry name" value="AMP-bd_C_sf"/>
</dbReference>
<evidence type="ECO:0000256" key="1">
    <source>
        <dbReference type="ARBA" id="ARBA00006432"/>
    </source>
</evidence>
<dbReference type="eggNOG" id="KOG1176">
    <property type="taxonomic scope" value="Eukaryota"/>
</dbReference>
<dbReference type="InterPro" id="IPR042099">
    <property type="entry name" value="ANL_N_sf"/>
</dbReference>
<accession>A0A1D8NI64</accession>
<evidence type="ECO:0000256" key="2">
    <source>
        <dbReference type="ARBA" id="ARBA00022598"/>
    </source>
</evidence>
<comment type="similarity">
    <text evidence="1">Belongs to the ATP-dependent AMP-binding enzyme family.</text>
</comment>
<dbReference type="InterPro" id="IPR025110">
    <property type="entry name" value="AMP-bd_C"/>
</dbReference>
<dbReference type="Pfam" id="PF00501">
    <property type="entry name" value="AMP-binding"/>
    <property type="match status" value="1"/>
</dbReference>
<dbReference type="RefSeq" id="XP_503862.1">
    <property type="nucleotide sequence ID" value="XM_503862.3"/>
</dbReference>
<dbReference type="SUPFAM" id="SSF56801">
    <property type="entry name" value="Acetyl-CoA synthetase-like"/>
    <property type="match status" value="1"/>
</dbReference>
<dbReference type="OrthoDB" id="1700726at2759"/>
<keyword evidence="2" id="KW-0436">Ligase</keyword>
<sequence length="597" mass="65386">MTQIIHNATIPNIPVDQLYDGKITDFIRSGGHSNETKPSVIDAKTGQTLSQAEMWQLSDKYAALLSSQYGLCRHRDNELDPSMGDVLITFFGNVILAPVVHWAALDLGATISPGSTGYSAQDLAHQFRVTTPKVVVYAKAFKDVVDEATKLYNSPNPPALVELEALDKQARMVGNHKVEHTRKIKLAPHESRTRIAYLGMSSGTSGGVSKAVRLTHSNLTSCSEISNKASESLATDQQIAAAIIPVSHLFGLSKFLIGNPHAGATTVYHNGFDLIEVLEAQKKYKVNSWTLVPPIIVLLTKHPIVEKYIPSLRAHMRAILSGAAPLGANVTEALLTRVTGNKFGESPEGGLRIVQGYGLTETSPVATLFDPEDKERHIRSCGKLVPNSQVRIVNEDGVDQPAYDVDPNELDEAIKQGTLPVGELWIRGPQVMDGYHNNPEANEACFVKADDAEADTAYYNRHWFRTGDVALVDKQGRYMIVDRTKEMIKSQGKQVAPAELEDMLLGHAQVADTAVIGIQDVEKGNEAPRAFVVLKDPKYDAVEIKTWLDKQLPKYKQLHAGIVVIDAIPKNASGKILRRLLRARKDDVVLGLNKAKL</sequence>
<evidence type="ECO:0000313" key="5">
    <source>
        <dbReference type="EMBL" id="AOW05324.1"/>
    </source>
</evidence>
<dbReference type="PANTHER" id="PTHR24096">
    <property type="entry name" value="LONG-CHAIN-FATTY-ACID--COA LIGASE"/>
    <property type="match status" value="1"/>
</dbReference>
<dbReference type="InterPro" id="IPR000873">
    <property type="entry name" value="AMP-dep_synth/lig_dom"/>
</dbReference>
<dbReference type="KEGG" id="yli:2912831"/>
<dbReference type="VEuPathDB" id="FungiDB:YALI0_E12419g"/>